<dbReference type="InterPro" id="IPR029068">
    <property type="entry name" value="Glyas_Bleomycin-R_OHBP_Dase"/>
</dbReference>
<dbReference type="Proteomes" id="UP000030129">
    <property type="component" value="Unassembled WGS sequence"/>
</dbReference>
<feature type="domain" description="Glyoxalase/fosfomycin resistance/dioxygenase" evidence="1">
    <location>
        <begin position="24"/>
        <end position="120"/>
    </location>
</feature>
<dbReference type="AlphaFoldDB" id="A0A0A2M0W0"/>
<gene>
    <name evidence="2" type="ORF">Q763_06920</name>
</gene>
<dbReference type="Gene3D" id="3.30.720.120">
    <property type="match status" value="1"/>
</dbReference>
<sequence length="124" mass="14378">MKIPDNYLPVMPYLVLDRTVEFKQFCEHTFNATEQMIVPGEDNRIIMHGELKINDAVIMFANSNDNWKQKTSGMFIFVENVDTVYKRAIEAGSTSLQKPTHEVYGYAAGFEDPFGNHWWINEIK</sequence>
<proteinExistence type="predicted"/>
<evidence type="ECO:0000313" key="3">
    <source>
        <dbReference type="Proteomes" id="UP000030129"/>
    </source>
</evidence>
<dbReference type="Gene3D" id="3.30.720.110">
    <property type="match status" value="1"/>
</dbReference>
<organism evidence="2 3">
    <name type="scientific">Flavobacterium beibuense F44-8</name>
    <dbReference type="NCBI Taxonomy" id="1406840"/>
    <lineage>
        <taxon>Bacteria</taxon>
        <taxon>Pseudomonadati</taxon>
        <taxon>Bacteroidota</taxon>
        <taxon>Flavobacteriia</taxon>
        <taxon>Flavobacteriales</taxon>
        <taxon>Flavobacteriaceae</taxon>
        <taxon>Flavobacterium</taxon>
    </lineage>
</organism>
<keyword evidence="3" id="KW-1185">Reference proteome</keyword>
<accession>A0A0A2M0W0</accession>
<dbReference type="EMBL" id="JRLV01000006">
    <property type="protein sequence ID" value="KGO81990.1"/>
    <property type="molecule type" value="Genomic_DNA"/>
</dbReference>
<name>A0A0A2M0W0_9FLAO</name>
<comment type="caution">
    <text evidence="2">The sequence shown here is derived from an EMBL/GenBank/DDBJ whole genome shotgun (WGS) entry which is preliminary data.</text>
</comment>
<dbReference type="RefSeq" id="WP_035132674.1">
    <property type="nucleotide sequence ID" value="NZ_JRLV01000006.1"/>
</dbReference>
<reference evidence="2 3" key="1">
    <citation type="submission" date="2013-09" db="EMBL/GenBank/DDBJ databases">
        <authorList>
            <person name="Zeng Z."/>
            <person name="Chen C."/>
        </authorList>
    </citation>
    <scope>NUCLEOTIDE SEQUENCE [LARGE SCALE GENOMIC DNA]</scope>
    <source>
        <strain evidence="2 3">F44-8</strain>
    </source>
</reference>
<evidence type="ECO:0000313" key="2">
    <source>
        <dbReference type="EMBL" id="KGO81990.1"/>
    </source>
</evidence>
<dbReference type="Pfam" id="PF00903">
    <property type="entry name" value="Glyoxalase"/>
    <property type="match status" value="1"/>
</dbReference>
<protein>
    <submittedName>
        <fullName evidence="2">Transposase</fullName>
    </submittedName>
</protein>
<dbReference type="STRING" id="1406840.Q763_06920"/>
<dbReference type="InterPro" id="IPR004360">
    <property type="entry name" value="Glyas_Fos-R_dOase_dom"/>
</dbReference>
<dbReference type="SUPFAM" id="SSF54593">
    <property type="entry name" value="Glyoxalase/Bleomycin resistance protein/Dihydroxybiphenyl dioxygenase"/>
    <property type="match status" value="1"/>
</dbReference>
<evidence type="ECO:0000259" key="1">
    <source>
        <dbReference type="Pfam" id="PF00903"/>
    </source>
</evidence>
<dbReference type="eggNOG" id="COG2764">
    <property type="taxonomic scope" value="Bacteria"/>
</dbReference>